<dbReference type="Proteomes" id="UP000885750">
    <property type="component" value="Unassembled WGS sequence"/>
</dbReference>
<dbReference type="GO" id="GO:0016787">
    <property type="term" value="F:hydrolase activity"/>
    <property type="evidence" value="ECO:0007669"/>
    <property type="project" value="UniProtKB-KW"/>
</dbReference>
<dbReference type="SUPFAM" id="SSF51445">
    <property type="entry name" value="(Trans)glycosidases"/>
    <property type="match status" value="1"/>
</dbReference>
<keyword evidence="1" id="KW-0472">Membrane</keyword>
<protein>
    <submittedName>
        <fullName evidence="2">Glycosyl hydrolase</fullName>
    </submittedName>
</protein>
<gene>
    <name evidence="2" type="ORF">ENJ51_07525</name>
</gene>
<feature type="transmembrane region" description="Helical" evidence="1">
    <location>
        <begin position="32"/>
        <end position="53"/>
    </location>
</feature>
<evidence type="ECO:0000313" key="2">
    <source>
        <dbReference type="EMBL" id="HFC92647.1"/>
    </source>
</evidence>
<dbReference type="EMBL" id="DRMS01000280">
    <property type="protein sequence ID" value="HFC92647.1"/>
    <property type="molecule type" value="Genomic_DNA"/>
</dbReference>
<evidence type="ECO:0000256" key="1">
    <source>
        <dbReference type="SAM" id="Phobius"/>
    </source>
</evidence>
<comment type="caution">
    <text evidence="2">The sequence shown here is derived from an EMBL/GenBank/DDBJ whole genome shotgun (WGS) entry which is preliminary data.</text>
</comment>
<dbReference type="InterPro" id="IPR017853">
    <property type="entry name" value="GH"/>
</dbReference>
<dbReference type="Gene3D" id="3.20.20.80">
    <property type="entry name" value="Glycosidases"/>
    <property type="match status" value="1"/>
</dbReference>
<proteinExistence type="predicted"/>
<organism evidence="2">
    <name type="scientific">Leucothrix mucor</name>
    <dbReference type="NCBI Taxonomy" id="45248"/>
    <lineage>
        <taxon>Bacteria</taxon>
        <taxon>Pseudomonadati</taxon>
        <taxon>Pseudomonadota</taxon>
        <taxon>Gammaproteobacteria</taxon>
        <taxon>Thiotrichales</taxon>
        <taxon>Thiotrichaceae</taxon>
        <taxon>Leucothrix</taxon>
    </lineage>
</organism>
<keyword evidence="1" id="KW-0812">Transmembrane</keyword>
<dbReference type="AlphaFoldDB" id="A0A7V2WVF0"/>
<accession>A0A7V2WVF0</accession>
<keyword evidence="2" id="KW-0378">Hydrolase</keyword>
<reference evidence="2" key="1">
    <citation type="journal article" date="2020" name="mSystems">
        <title>Genome- and Community-Level Interaction Insights into Carbon Utilization and Element Cycling Functions of Hydrothermarchaeota in Hydrothermal Sediment.</title>
        <authorList>
            <person name="Zhou Z."/>
            <person name="Liu Y."/>
            <person name="Xu W."/>
            <person name="Pan J."/>
            <person name="Luo Z.H."/>
            <person name="Li M."/>
        </authorList>
    </citation>
    <scope>NUCLEOTIDE SEQUENCE [LARGE SCALE GENOMIC DNA]</scope>
    <source>
        <strain evidence="2">HyVt-493</strain>
    </source>
</reference>
<keyword evidence="1" id="KW-1133">Transmembrane helix</keyword>
<sequence length="417" mass="48526">MPLRWDSFSDQPEMIQDKAYKHKIYKTVAWDFVKMVVTNLLIFPLASIFYLLIPNKKKTLDCASFFGMSINLDKNPEATRQLIDDLAVDNLLIRLPLHDIENLTDYIEFAQPYADKDLLINILQDRRHVEDHQRLRHSLDTIFYHFTPLAHRFQIGNAINRKKWAIFSMDEYLRFYKVAYDLKQQKYPQLILLGSAVIDFEYYFTIRTLFNFYRLHFDQLSSLLYVDRRGAPENTQASLDLIKKLHLLQSIARLSPKTSTEIVITETNWPIENTAPYAPTSEEECVSLEEHANYLVRYYILALASGVVSHVYWHQLIAAGYGLVDNRNGLNKYPAYYAFKTLLSVLKKAQFIGLEECQGLYHARFQGNKKIGVYWALQPATLTTKGKKIILRDGVELSQDEMLVGESPFYIIEPTVI</sequence>
<name>A0A7V2WVF0_LEUMU</name>